<accession>A0A1F8BXN9</accession>
<dbReference type="InterPro" id="IPR041682">
    <property type="entry name" value="AAA_14"/>
</dbReference>
<dbReference type="STRING" id="1802525.A2975_00370"/>
<organism evidence="3 4">
    <name type="scientific">Candidatus Woesebacteria bacterium RIFCSPLOWO2_01_FULL_44_14</name>
    <dbReference type="NCBI Taxonomy" id="1802525"/>
    <lineage>
        <taxon>Bacteria</taxon>
        <taxon>Candidatus Woeseibacteriota</taxon>
    </lineage>
</organism>
<gene>
    <name evidence="3" type="ORF">A2975_00370</name>
</gene>
<feature type="domain" description="AAA" evidence="1">
    <location>
        <begin position="46"/>
        <end position="176"/>
    </location>
</feature>
<dbReference type="EMBL" id="MGHL01000017">
    <property type="protein sequence ID" value="OGM68812.1"/>
    <property type="molecule type" value="Genomic_DNA"/>
</dbReference>
<sequence length="449" mass="51260">MNSENIISSLISFNPWWDGKSIPQQYDFPFERPVLEEIRGFEKIGRVVVIKGPRRTGKTTLLYQYIKGLIKSGVDPKAILFTSMDDLNLRVPLKKIIEAYLLATGQDSPPAKFYLFLDEIQFLENWSTMIKVLADQSQGLKIIVSGSSASLIAKGGESLAGRTIEKLILPFSISETIGAQERGQSQIHSWLKSSKPLKIADLKFKPEALRFKNKLLKYTSHYLEFGGFPHLFGIQDEVLWKDLLRTDIIQKAIYKDLADLYGIRNPLILEKLFLYLIESTAGIINLSSVSIQLKIARETLNQYLAYLKNAFLVIALPKYSRYPKEILKSQEKIHIIDPGFTKLVAQPNKNQVLESTTTALVLHRNQELYYWRQNYETDLVVKEDNNLIPIEVKNTARKLTISDVRGLVNFMERYQSEIGIIIYQGDPEEIKVGGSTIRLLPSWYALPMI</sequence>
<evidence type="ECO:0000313" key="3">
    <source>
        <dbReference type="EMBL" id="OGM68812.1"/>
    </source>
</evidence>
<proteinExistence type="predicted"/>
<dbReference type="PANTHER" id="PTHR33295:SF8">
    <property type="entry name" value="AAA+ ATPASE DOMAIN-CONTAINING PROTEIN"/>
    <property type="match status" value="1"/>
</dbReference>
<dbReference type="InterPro" id="IPR025420">
    <property type="entry name" value="DUF4143"/>
</dbReference>
<dbReference type="SUPFAM" id="SSF52540">
    <property type="entry name" value="P-loop containing nucleoside triphosphate hydrolases"/>
    <property type="match status" value="1"/>
</dbReference>
<evidence type="ECO:0000259" key="2">
    <source>
        <dbReference type="Pfam" id="PF13635"/>
    </source>
</evidence>
<dbReference type="PANTHER" id="PTHR33295">
    <property type="entry name" value="ATPASE"/>
    <property type="match status" value="1"/>
</dbReference>
<evidence type="ECO:0000259" key="1">
    <source>
        <dbReference type="Pfam" id="PF13173"/>
    </source>
</evidence>
<comment type="caution">
    <text evidence="3">The sequence shown here is derived from an EMBL/GenBank/DDBJ whole genome shotgun (WGS) entry which is preliminary data.</text>
</comment>
<feature type="domain" description="DUF4143" evidence="2">
    <location>
        <begin position="255"/>
        <end position="394"/>
    </location>
</feature>
<dbReference type="InterPro" id="IPR027417">
    <property type="entry name" value="P-loop_NTPase"/>
</dbReference>
<evidence type="ECO:0008006" key="5">
    <source>
        <dbReference type="Google" id="ProtNLM"/>
    </source>
</evidence>
<dbReference type="Pfam" id="PF13173">
    <property type="entry name" value="AAA_14"/>
    <property type="match status" value="1"/>
</dbReference>
<evidence type="ECO:0000313" key="4">
    <source>
        <dbReference type="Proteomes" id="UP000178429"/>
    </source>
</evidence>
<dbReference type="AlphaFoldDB" id="A0A1F8BXN9"/>
<protein>
    <recommendedName>
        <fullName evidence="5">AAA+ ATPase domain-containing protein</fullName>
    </recommendedName>
</protein>
<reference evidence="3 4" key="1">
    <citation type="journal article" date="2016" name="Nat. Commun.">
        <title>Thousands of microbial genomes shed light on interconnected biogeochemical processes in an aquifer system.</title>
        <authorList>
            <person name="Anantharaman K."/>
            <person name="Brown C.T."/>
            <person name="Hug L.A."/>
            <person name="Sharon I."/>
            <person name="Castelle C.J."/>
            <person name="Probst A.J."/>
            <person name="Thomas B.C."/>
            <person name="Singh A."/>
            <person name="Wilkins M.J."/>
            <person name="Karaoz U."/>
            <person name="Brodie E.L."/>
            <person name="Williams K.H."/>
            <person name="Hubbard S.S."/>
            <person name="Banfield J.F."/>
        </authorList>
    </citation>
    <scope>NUCLEOTIDE SEQUENCE [LARGE SCALE GENOMIC DNA]</scope>
</reference>
<name>A0A1F8BXN9_9BACT</name>
<dbReference type="Pfam" id="PF13635">
    <property type="entry name" value="DUF4143"/>
    <property type="match status" value="1"/>
</dbReference>
<dbReference type="Proteomes" id="UP000178429">
    <property type="component" value="Unassembled WGS sequence"/>
</dbReference>